<evidence type="ECO:0000256" key="4">
    <source>
        <dbReference type="ARBA" id="ARBA00022833"/>
    </source>
</evidence>
<evidence type="ECO:0000256" key="2">
    <source>
        <dbReference type="ARBA" id="ARBA00022723"/>
    </source>
</evidence>
<dbReference type="OrthoDB" id="2332541at2759"/>
<feature type="domain" description="HAT C-terminal dimerisation" evidence="6">
    <location>
        <begin position="318"/>
        <end position="398"/>
    </location>
</feature>
<keyword evidence="3" id="KW-0863">Zinc-finger</keyword>
<evidence type="ECO:0000313" key="8">
    <source>
        <dbReference type="Proteomes" id="UP000615446"/>
    </source>
</evidence>
<dbReference type="GO" id="GO:0046983">
    <property type="term" value="F:protein dimerization activity"/>
    <property type="evidence" value="ECO:0007669"/>
    <property type="project" value="InterPro"/>
</dbReference>
<proteinExistence type="predicted"/>
<dbReference type="GO" id="GO:0005634">
    <property type="term" value="C:nucleus"/>
    <property type="evidence" value="ECO:0007669"/>
    <property type="project" value="UniProtKB-SubCell"/>
</dbReference>
<dbReference type="InterPro" id="IPR012337">
    <property type="entry name" value="RNaseH-like_sf"/>
</dbReference>
<dbReference type="Pfam" id="PF05699">
    <property type="entry name" value="Dimer_Tnp_hAT"/>
    <property type="match status" value="1"/>
</dbReference>
<dbReference type="PANTHER" id="PTHR46481:SF10">
    <property type="entry name" value="ZINC FINGER BED DOMAIN-CONTAINING PROTEIN 39"/>
    <property type="match status" value="1"/>
</dbReference>
<evidence type="ECO:0000256" key="3">
    <source>
        <dbReference type="ARBA" id="ARBA00022771"/>
    </source>
</evidence>
<sequence length="431" mass="49269">MTNTTLESIDRAPNDSNPFKQTAAIIKPQTKFLLDDREKCSKNYKYDGSTGNLSLTATWINKNFEIMDVLLEISYFPTPHTAKAITEGIKNAMQKWEIENLVVSITTDNGANVVAAIRDLIPIKRLSCAAHTLQLAISKGLKVVENLVSRTKQLINFFSTQKQIERLIKVQKEIGYEEPLHLIQDISTRWNSLYLALDRLIFLQYAVLQLSVNLSCSLISEEKTDGIRLKKIMIKDNEWELLDELCNILAPFEKATRDFSGNTYVTLSQMFPIITDLTNSLKPPDNSYEVLEDSDDNTINSDIVEEESLQIEVDYTDEITTYFLLPVARENKNPLDWWKSKQEIFPVLSIIARKYLGIPATSVASERLFSDAENHITAKRSLLDPALLGKMVFLKRNMKTMDHINIFPPDLDVKNNDYVEDEHELEELLDE</sequence>
<evidence type="ECO:0000256" key="1">
    <source>
        <dbReference type="ARBA" id="ARBA00004123"/>
    </source>
</evidence>
<accession>A0A8H3QDR6</accession>
<name>A0A8H3QDR6_9GLOM</name>
<keyword evidence="4" id="KW-0862">Zinc</keyword>
<evidence type="ECO:0000259" key="6">
    <source>
        <dbReference type="Pfam" id="PF05699"/>
    </source>
</evidence>
<dbReference type="InterPro" id="IPR008906">
    <property type="entry name" value="HATC_C_dom"/>
</dbReference>
<dbReference type="GO" id="GO:0008270">
    <property type="term" value="F:zinc ion binding"/>
    <property type="evidence" value="ECO:0007669"/>
    <property type="project" value="UniProtKB-KW"/>
</dbReference>
<comment type="subcellular location">
    <subcellularLocation>
        <location evidence="1">Nucleus</location>
    </subcellularLocation>
</comment>
<dbReference type="EMBL" id="BLAL01000016">
    <property type="protein sequence ID" value="GES75471.1"/>
    <property type="molecule type" value="Genomic_DNA"/>
</dbReference>
<keyword evidence="5" id="KW-0539">Nucleus</keyword>
<dbReference type="SUPFAM" id="SSF53098">
    <property type="entry name" value="Ribonuclease H-like"/>
    <property type="match status" value="1"/>
</dbReference>
<dbReference type="InterPro" id="IPR052035">
    <property type="entry name" value="ZnF_BED_domain_contain"/>
</dbReference>
<dbReference type="Proteomes" id="UP000615446">
    <property type="component" value="Unassembled WGS sequence"/>
</dbReference>
<organism evidence="7 8">
    <name type="scientific">Rhizophagus clarus</name>
    <dbReference type="NCBI Taxonomy" id="94130"/>
    <lineage>
        <taxon>Eukaryota</taxon>
        <taxon>Fungi</taxon>
        <taxon>Fungi incertae sedis</taxon>
        <taxon>Mucoromycota</taxon>
        <taxon>Glomeromycotina</taxon>
        <taxon>Glomeromycetes</taxon>
        <taxon>Glomerales</taxon>
        <taxon>Glomeraceae</taxon>
        <taxon>Rhizophagus</taxon>
    </lineage>
</organism>
<protein>
    <submittedName>
        <fullName evidence="7">Zinc finger BED domain-containing protein 1-like</fullName>
    </submittedName>
</protein>
<dbReference type="PANTHER" id="PTHR46481">
    <property type="entry name" value="ZINC FINGER BED DOMAIN-CONTAINING PROTEIN 4"/>
    <property type="match status" value="1"/>
</dbReference>
<keyword evidence="2" id="KW-0479">Metal-binding</keyword>
<comment type="caution">
    <text evidence="7">The sequence shown here is derived from an EMBL/GenBank/DDBJ whole genome shotgun (WGS) entry which is preliminary data.</text>
</comment>
<gene>
    <name evidence="7" type="ORF">RCL2_000290600</name>
</gene>
<dbReference type="AlphaFoldDB" id="A0A8H3QDR6"/>
<reference evidence="7" key="1">
    <citation type="submission" date="2019-10" db="EMBL/GenBank/DDBJ databases">
        <title>Conservation and host-specific expression of non-tandemly repeated heterogenous ribosome RNA gene in arbuscular mycorrhizal fungi.</title>
        <authorList>
            <person name="Maeda T."/>
            <person name="Kobayashi Y."/>
            <person name="Nakagawa T."/>
            <person name="Ezawa T."/>
            <person name="Yamaguchi K."/>
            <person name="Bino T."/>
            <person name="Nishimoto Y."/>
            <person name="Shigenobu S."/>
            <person name="Kawaguchi M."/>
        </authorList>
    </citation>
    <scope>NUCLEOTIDE SEQUENCE</scope>
    <source>
        <strain evidence="7">HR1</strain>
    </source>
</reference>
<evidence type="ECO:0000256" key="5">
    <source>
        <dbReference type="ARBA" id="ARBA00023242"/>
    </source>
</evidence>
<evidence type="ECO:0000313" key="7">
    <source>
        <dbReference type="EMBL" id="GES75471.1"/>
    </source>
</evidence>